<dbReference type="Proteomes" id="UP001153620">
    <property type="component" value="Chromosome 2"/>
</dbReference>
<dbReference type="GO" id="GO:0008270">
    <property type="term" value="F:zinc ion binding"/>
    <property type="evidence" value="ECO:0007669"/>
    <property type="project" value="UniProtKB-KW"/>
</dbReference>
<feature type="region of interest" description="Disordered" evidence="12">
    <location>
        <begin position="235"/>
        <end position="292"/>
    </location>
</feature>
<dbReference type="GO" id="GO:0000122">
    <property type="term" value="P:negative regulation of transcription by RNA polymerase II"/>
    <property type="evidence" value="ECO:0007669"/>
    <property type="project" value="TreeGrafter"/>
</dbReference>
<keyword evidence="3" id="KW-0677">Repeat</keyword>
<keyword evidence="8" id="KW-0010">Activator</keyword>
<evidence type="ECO:0000256" key="2">
    <source>
        <dbReference type="ARBA" id="ARBA00022723"/>
    </source>
</evidence>
<keyword evidence="2" id="KW-0479">Metal-binding</keyword>
<dbReference type="Pfam" id="PF00320">
    <property type="entry name" value="GATA"/>
    <property type="match status" value="2"/>
</dbReference>
<keyword evidence="6" id="KW-0805">Transcription regulation</keyword>
<feature type="compositionally biased region" description="Low complexity" evidence="12">
    <location>
        <begin position="322"/>
        <end position="343"/>
    </location>
</feature>
<dbReference type="OrthoDB" id="2162994at2759"/>
<dbReference type="FunFam" id="3.30.50.10:FF:000032">
    <property type="entry name" value="Transcription factor GATA-3"/>
    <property type="match status" value="1"/>
</dbReference>
<comment type="subcellular location">
    <subcellularLocation>
        <location evidence="1">Nucleus</location>
    </subcellularLocation>
</comment>
<evidence type="ECO:0000259" key="13">
    <source>
        <dbReference type="PROSITE" id="PS50114"/>
    </source>
</evidence>
<proteinExistence type="predicted"/>
<keyword evidence="10" id="KW-0539">Nucleus</keyword>
<keyword evidence="15" id="KW-1185">Reference proteome</keyword>
<dbReference type="InterPro" id="IPR000679">
    <property type="entry name" value="Znf_GATA"/>
</dbReference>
<keyword evidence="9" id="KW-0804">Transcription</keyword>
<evidence type="ECO:0000256" key="12">
    <source>
        <dbReference type="SAM" id="MobiDB-lite"/>
    </source>
</evidence>
<dbReference type="GO" id="GO:0045944">
    <property type="term" value="P:positive regulation of transcription by RNA polymerase II"/>
    <property type="evidence" value="ECO:0007669"/>
    <property type="project" value="TreeGrafter"/>
</dbReference>
<evidence type="ECO:0000256" key="10">
    <source>
        <dbReference type="ARBA" id="ARBA00023242"/>
    </source>
</evidence>
<evidence type="ECO:0000256" key="9">
    <source>
        <dbReference type="ARBA" id="ARBA00023163"/>
    </source>
</evidence>
<dbReference type="Gene3D" id="3.30.50.10">
    <property type="entry name" value="Erythroid Transcription Factor GATA-1, subunit A"/>
    <property type="match status" value="2"/>
</dbReference>
<dbReference type="GO" id="GO:0045165">
    <property type="term" value="P:cell fate commitment"/>
    <property type="evidence" value="ECO:0007669"/>
    <property type="project" value="TreeGrafter"/>
</dbReference>
<feature type="region of interest" description="Disordered" evidence="12">
    <location>
        <begin position="206"/>
        <end position="225"/>
    </location>
</feature>
<feature type="domain" description="GATA-type" evidence="13">
    <location>
        <begin position="104"/>
        <end position="159"/>
    </location>
</feature>
<dbReference type="PROSITE" id="PS50114">
    <property type="entry name" value="GATA_ZN_FINGER_2"/>
    <property type="match status" value="2"/>
</dbReference>
<dbReference type="InterPro" id="IPR013088">
    <property type="entry name" value="Znf_NHR/GATA"/>
</dbReference>
<evidence type="ECO:0000256" key="6">
    <source>
        <dbReference type="ARBA" id="ARBA00023015"/>
    </source>
</evidence>
<feature type="compositionally biased region" description="Basic and acidic residues" evidence="12">
    <location>
        <begin position="235"/>
        <end position="244"/>
    </location>
</feature>
<keyword evidence="5" id="KW-0862">Zinc</keyword>
<keyword evidence="7" id="KW-0238">DNA-binding</keyword>
<feature type="domain" description="GATA-type" evidence="13">
    <location>
        <begin position="159"/>
        <end position="212"/>
    </location>
</feature>
<dbReference type="PROSITE" id="PS00344">
    <property type="entry name" value="GATA_ZN_FINGER_1"/>
    <property type="match status" value="2"/>
</dbReference>
<dbReference type="FunFam" id="3.30.50.10:FF:000001">
    <property type="entry name" value="GATA transcription factor (GATAd)"/>
    <property type="match status" value="1"/>
</dbReference>
<gene>
    <name evidence="14" type="ORF">CHIRRI_LOCUS7745</name>
</gene>
<dbReference type="SMART" id="SM00401">
    <property type="entry name" value="ZnF_GATA"/>
    <property type="match status" value="2"/>
</dbReference>
<evidence type="ECO:0000256" key="8">
    <source>
        <dbReference type="ARBA" id="ARBA00023159"/>
    </source>
</evidence>
<dbReference type="InterPro" id="IPR039355">
    <property type="entry name" value="Transcription_factor_GATA"/>
</dbReference>
<dbReference type="CDD" id="cd00202">
    <property type="entry name" value="ZnF_GATA"/>
    <property type="match status" value="2"/>
</dbReference>
<evidence type="ECO:0000256" key="1">
    <source>
        <dbReference type="ARBA" id="ARBA00004123"/>
    </source>
</evidence>
<dbReference type="GO" id="GO:0000978">
    <property type="term" value="F:RNA polymerase II cis-regulatory region sequence-specific DNA binding"/>
    <property type="evidence" value="ECO:0007669"/>
    <property type="project" value="TreeGrafter"/>
</dbReference>
<reference evidence="14" key="2">
    <citation type="submission" date="2022-10" db="EMBL/GenBank/DDBJ databases">
        <authorList>
            <consortium name="ENA_rothamsted_submissions"/>
            <consortium name="culmorum"/>
            <person name="King R."/>
        </authorList>
    </citation>
    <scope>NUCLEOTIDE SEQUENCE</scope>
</reference>
<dbReference type="PANTHER" id="PTHR10071:SF337">
    <property type="entry name" value="GATA-BINDING FACTOR A"/>
    <property type="match status" value="1"/>
</dbReference>
<evidence type="ECO:0000313" key="14">
    <source>
        <dbReference type="EMBL" id="CAG9804867.1"/>
    </source>
</evidence>
<keyword evidence="4 11" id="KW-0863">Zinc-finger</keyword>
<protein>
    <recommendedName>
        <fullName evidence="13">GATA-type domain-containing protein</fullName>
    </recommendedName>
</protein>
<dbReference type="EMBL" id="OU895878">
    <property type="protein sequence ID" value="CAG9804867.1"/>
    <property type="molecule type" value="Genomic_DNA"/>
</dbReference>
<evidence type="ECO:0000313" key="15">
    <source>
        <dbReference type="Proteomes" id="UP001153620"/>
    </source>
</evidence>
<dbReference type="GO" id="GO:0000981">
    <property type="term" value="F:DNA-binding transcription factor activity, RNA polymerase II-specific"/>
    <property type="evidence" value="ECO:0007669"/>
    <property type="project" value="TreeGrafter"/>
</dbReference>
<dbReference type="AlphaFoldDB" id="A0A9N9WQE9"/>
<evidence type="ECO:0000256" key="4">
    <source>
        <dbReference type="ARBA" id="ARBA00022771"/>
    </source>
</evidence>
<feature type="region of interest" description="Disordered" evidence="12">
    <location>
        <begin position="307"/>
        <end position="343"/>
    </location>
</feature>
<accession>A0A9N9WQE9</accession>
<dbReference type="SUPFAM" id="SSF57716">
    <property type="entry name" value="Glucocorticoid receptor-like (DNA-binding domain)"/>
    <property type="match status" value="2"/>
</dbReference>
<dbReference type="PANTHER" id="PTHR10071">
    <property type="entry name" value="TRANSCRIPTION FACTOR GATA FAMILY MEMBER"/>
    <property type="match status" value="1"/>
</dbReference>
<evidence type="ECO:0000256" key="7">
    <source>
        <dbReference type="ARBA" id="ARBA00023125"/>
    </source>
</evidence>
<dbReference type="PRINTS" id="PR00619">
    <property type="entry name" value="GATAZNFINGER"/>
</dbReference>
<evidence type="ECO:0000256" key="11">
    <source>
        <dbReference type="PROSITE-ProRule" id="PRU00094"/>
    </source>
</evidence>
<name>A0A9N9WQE9_9DIPT</name>
<evidence type="ECO:0000256" key="5">
    <source>
        <dbReference type="ARBA" id="ARBA00022833"/>
    </source>
</evidence>
<sequence>MFHTTPSYPEMTSVAGNTASYHQTTNTTSNAPVYVPSNRAIHPQYAGHAGNYPNTQNGWPAESAFGTTHSPFYAQNMMYMRAYDPSGFQRTSPYGMESAMDFQFGEGRECVNCGAISTPLWRRDGTGHYLCNACGLYHKMNGMNRPLIKPSKRLQTATRRLGLCCTNCGTRTTTLWRRNNEGEPVCNACGLYFKLHGINRPLAMRKDGIQTRKRKPKKAGSGPDVLGLVKKEDFHHHHHPDDLKSTNLTDRNGNGKLLMPGSPKMLQSTPKSHISPIHNHHHHSSQASYSSLASPLSNMHAAAVAASSSNVNTPSKYDLQTSSNGSLGPVVSSSSASSHNNSSAVSSHLYTSPLISSASQNNLHSSYLHNNSLTSPSYGSIKSESNIPGITNSSMISGNYEYMSNCIQNGYFGGTFGLSNGSAHHSDLSGYHHQHNVIQAAKLMATS</sequence>
<dbReference type="GO" id="GO:0005634">
    <property type="term" value="C:nucleus"/>
    <property type="evidence" value="ECO:0007669"/>
    <property type="project" value="UniProtKB-SubCell"/>
</dbReference>
<reference evidence="14" key="1">
    <citation type="submission" date="2022-01" db="EMBL/GenBank/DDBJ databases">
        <authorList>
            <person name="King R."/>
        </authorList>
    </citation>
    <scope>NUCLEOTIDE SEQUENCE</scope>
</reference>
<evidence type="ECO:0000256" key="3">
    <source>
        <dbReference type="ARBA" id="ARBA00022737"/>
    </source>
</evidence>
<organism evidence="14 15">
    <name type="scientific">Chironomus riparius</name>
    <dbReference type="NCBI Taxonomy" id="315576"/>
    <lineage>
        <taxon>Eukaryota</taxon>
        <taxon>Metazoa</taxon>
        <taxon>Ecdysozoa</taxon>
        <taxon>Arthropoda</taxon>
        <taxon>Hexapoda</taxon>
        <taxon>Insecta</taxon>
        <taxon>Pterygota</taxon>
        <taxon>Neoptera</taxon>
        <taxon>Endopterygota</taxon>
        <taxon>Diptera</taxon>
        <taxon>Nematocera</taxon>
        <taxon>Chironomoidea</taxon>
        <taxon>Chironomidae</taxon>
        <taxon>Chironominae</taxon>
        <taxon>Chironomus</taxon>
    </lineage>
</organism>